<feature type="region of interest" description="Disordered" evidence="1">
    <location>
        <begin position="223"/>
        <end position="247"/>
    </location>
</feature>
<reference evidence="2 3" key="1">
    <citation type="submission" date="2016-02" db="EMBL/GenBank/DDBJ databases">
        <authorList>
            <consortium name="Pathogen Informatics"/>
        </authorList>
    </citation>
    <scope>NUCLEOTIDE SEQUENCE [LARGE SCALE GENOMIC DNA]</scope>
    <source>
        <strain evidence="2 3">K173</strain>
    </source>
</reference>
<feature type="region of interest" description="Disordered" evidence="1">
    <location>
        <begin position="153"/>
        <end position="184"/>
    </location>
</feature>
<gene>
    <name evidence="2" type="ORF">PBK173_000139700</name>
</gene>
<dbReference type="EMBL" id="LT160027">
    <property type="protein sequence ID" value="CXI27069.1"/>
    <property type="molecule type" value="Genomic_DNA"/>
</dbReference>
<name>A0A0Y9VSZ7_PLABE</name>
<dbReference type="Proteomes" id="UP000069549">
    <property type="component" value="Chromosome 7"/>
</dbReference>
<protein>
    <submittedName>
        <fullName evidence="2">Uncharacterized protein</fullName>
    </submittedName>
</protein>
<feature type="compositionally biased region" description="Basic and acidic residues" evidence="1">
    <location>
        <begin position="51"/>
        <end position="69"/>
    </location>
</feature>
<proteinExistence type="predicted"/>
<feature type="compositionally biased region" description="Polar residues" evidence="1">
    <location>
        <begin position="230"/>
        <end position="244"/>
    </location>
</feature>
<feature type="region of interest" description="Disordered" evidence="1">
    <location>
        <begin position="43"/>
        <end position="112"/>
    </location>
</feature>
<accession>A0A0Y9VSZ7</accession>
<feature type="compositionally biased region" description="Low complexity" evidence="1">
    <location>
        <begin position="161"/>
        <end position="170"/>
    </location>
</feature>
<feature type="compositionally biased region" description="Basic and acidic residues" evidence="1">
    <location>
        <begin position="95"/>
        <end position="112"/>
    </location>
</feature>
<feature type="compositionally biased region" description="Polar residues" evidence="1">
    <location>
        <begin position="73"/>
        <end position="89"/>
    </location>
</feature>
<evidence type="ECO:0000313" key="3">
    <source>
        <dbReference type="Proteomes" id="UP000069549"/>
    </source>
</evidence>
<organism evidence="2 3">
    <name type="scientific">Plasmodium berghei</name>
    <dbReference type="NCBI Taxonomy" id="5821"/>
    <lineage>
        <taxon>Eukaryota</taxon>
        <taxon>Sar</taxon>
        <taxon>Alveolata</taxon>
        <taxon>Apicomplexa</taxon>
        <taxon>Aconoidasida</taxon>
        <taxon>Haemosporida</taxon>
        <taxon>Plasmodiidae</taxon>
        <taxon>Plasmodium</taxon>
        <taxon>Plasmodium (Vinckeia)</taxon>
    </lineage>
</organism>
<dbReference type="VEuPathDB" id="PlasmoDB:PBANKA_0720400"/>
<sequence>MAIDTYKKSKKLSLGMHYNKDNFNRRRGNSYGYNRYRSYNYYKLPNYQKSQNREMKSETNDRDTNESKKVNSVIDTNLQCNTSNNSNSMRKTKIGKSEGNKNEETGEETKDENKKINVVKILKRPADNVHNDIEHKSLKLVIKNNLNNKIGELEENEKNNNDNGSNNGKNDNNEGIDEKKKEKKCKKNLASKNLSKIKDKDIFNFTSTQELFNLLLQNVKENDDDNKNNAQQIASPNNENNFAKQKNVEIMDKEKESATKKSKKNKSHNIKIANTNITEPKNSKYQVDAKNKNDLNGQMQTNNNCILGGQADGNSAMEKRVTFQLVDDLSLATEKDIDVGSIDNINKMNGMMGNVYSKISSAKYPSYVMNSHLLNNIPKEELCKTLSLKHESFKQLKKEDDESLFVIPLYMRSPKPEQIPIPSLFSANNSNLAADVYHGNEGFPSNCVSSLDNINEYLIGSNSIKFSMNNQENSEEYYSTPTLIGFNNSIFSKTSTEKCNSKVVNVPKNGSNNNNIKSEVSNSNKLKTKKYGKNFKNSITNESPNTLVGVANDETGLNVSKKNKTYLNKKYISSNLDPNKLRLKYDTLNIGNVKPRKLHNNEYYAYIKTTNYMNSSHAYNKTSKNFKFDKYFNNRKYNFKATYVNDSAAAQRNKNFNSFKNVKIEAY</sequence>
<evidence type="ECO:0000313" key="2">
    <source>
        <dbReference type="EMBL" id="CXI27069.1"/>
    </source>
</evidence>
<dbReference type="AlphaFoldDB" id="A0A0Y9VSZ7"/>
<evidence type="ECO:0000256" key="1">
    <source>
        <dbReference type="SAM" id="MobiDB-lite"/>
    </source>
</evidence>